<dbReference type="EMBL" id="MBUA01000012">
    <property type="protein sequence ID" value="MBC6491076.1"/>
    <property type="molecule type" value="Genomic_DNA"/>
</dbReference>
<evidence type="ECO:0000256" key="1">
    <source>
        <dbReference type="PROSITE-ProRule" id="PRU00339"/>
    </source>
</evidence>
<feature type="repeat" description="TPR" evidence="1">
    <location>
        <begin position="92"/>
        <end position="125"/>
    </location>
</feature>
<proteinExistence type="predicted"/>
<dbReference type="SUPFAM" id="SSF48452">
    <property type="entry name" value="TPR-like"/>
    <property type="match status" value="1"/>
</dbReference>
<feature type="compositionally biased region" description="Basic and acidic residues" evidence="2">
    <location>
        <begin position="134"/>
        <end position="162"/>
    </location>
</feature>
<dbReference type="PROSITE" id="PS50005">
    <property type="entry name" value="TPR"/>
    <property type="match status" value="1"/>
</dbReference>
<evidence type="ECO:0000313" key="3">
    <source>
        <dbReference type="EMBL" id="MBC6491076.1"/>
    </source>
</evidence>
<dbReference type="Proteomes" id="UP000765802">
    <property type="component" value="Unassembled WGS sequence"/>
</dbReference>
<evidence type="ECO:0000256" key="2">
    <source>
        <dbReference type="SAM" id="MobiDB-lite"/>
    </source>
</evidence>
<accession>A0ABR7M8W7</accession>
<feature type="compositionally biased region" description="Basic and acidic residues" evidence="2">
    <location>
        <begin position="183"/>
        <end position="192"/>
    </location>
</feature>
<dbReference type="Gene3D" id="1.25.40.10">
    <property type="entry name" value="Tetratricopeptide repeat domain"/>
    <property type="match status" value="1"/>
</dbReference>
<dbReference type="PANTHER" id="PTHR46014">
    <property type="entry name" value="TETRATRICOPEPTIDE REPEAT PROTEIN 1"/>
    <property type="match status" value="1"/>
</dbReference>
<gene>
    <name evidence="3" type="ORF">BC349_08540</name>
</gene>
<evidence type="ECO:0008006" key="5">
    <source>
        <dbReference type="Google" id="ProtNLM"/>
    </source>
</evidence>
<evidence type="ECO:0000313" key="4">
    <source>
        <dbReference type="Proteomes" id="UP000765802"/>
    </source>
</evidence>
<sequence>MKREIGISILAVLAVMRAGAQSSGIREGNKLYREGRFEEAANVYDGVLKRTPEDNTAMYNRSNALAKKGDKAAAMSGYDKLVETAKDARILQRSWYDKGVLHQQGQQLDGSIAAWKEALKLDPEDQQARENLQKALREKKKQQEQEEKKKDEPRDKKDKEPPKQPPPQSKLTQKQVEQLLKAMEQKEKEIQKKMQQRAASPKQPEKDW</sequence>
<organism evidence="3 4">
    <name type="scientific">Flavihumibacter stibioxidans</name>
    <dbReference type="NCBI Taxonomy" id="1834163"/>
    <lineage>
        <taxon>Bacteria</taxon>
        <taxon>Pseudomonadati</taxon>
        <taxon>Bacteroidota</taxon>
        <taxon>Chitinophagia</taxon>
        <taxon>Chitinophagales</taxon>
        <taxon>Chitinophagaceae</taxon>
        <taxon>Flavihumibacter</taxon>
    </lineage>
</organism>
<keyword evidence="4" id="KW-1185">Reference proteome</keyword>
<dbReference type="InterPro" id="IPR011990">
    <property type="entry name" value="TPR-like_helical_dom_sf"/>
</dbReference>
<comment type="caution">
    <text evidence="3">The sequence shown here is derived from an EMBL/GenBank/DDBJ whole genome shotgun (WGS) entry which is preliminary data.</text>
</comment>
<feature type="region of interest" description="Disordered" evidence="2">
    <location>
        <begin position="134"/>
        <end position="208"/>
    </location>
</feature>
<dbReference type="Pfam" id="PF13432">
    <property type="entry name" value="TPR_16"/>
    <property type="match status" value="2"/>
</dbReference>
<dbReference type="RefSeq" id="WP_187256402.1">
    <property type="nucleotide sequence ID" value="NZ_JBHULF010000014.1"/>
</dbReference>
<keyword evidence="1" id="KW-0802">TPR repeat</keyword>
<dbReference type="PANTHER" id="PTHR46014:SF1">
    <property type="entry name" value="TETRATRICOPEPTIDE REPEAT PROTEIN 1"/>
    <property type="match status" value="1"/>
</dbReference>
<dbReference type="InterPro" id="IPR052769">
    <property type="entry name" value="TPR_domain_protein"/>
</dbReference>
<dbReference type="InterPro" id="IPR019734">
    <property type="entry name" value="TPR_rpt"/>
</dbReference>
<reference evidence="3 4" key="1">
    <citation type="submission" date="2016-07" db="EMBL/GenBank/DDBJ databases">
        <title>Genome analysis of Flavihumibacter stibioxidans YS-17.</title>
        <authorList>
            <person name="Shi K."/>
            <person name="Han Y."/>
            <person name="Wang G."/>
        </authorList>
    </citation>
    <scope>NUCLEOTIDE SEQUENCE [LARGE SCALE GENOMIC DNA]</scope>
    <source>
        <strain evidence="3 4">YS-17</strain>
    </source>
</reference>
<name>A0ABR7M8W7_9BACT</name>
<protein>
    <recommendedName>
        <fullName evidence="5">Tetratricopeptide repeat protein</fullName>
    </recommendedName>
</protein>